<keyword evidence="1" id="KW-0472">Membrane</keyword>
<feature type="transmembrane region" description="Helical" evidence="1">
    <location>
        <begin position="28"/>
        <end position="53"/>
    </location>
</feature>
<proteinExistence type="predicted"/>
<keyword evidence="1" id="KW-0812">Transmembrane</keyword>
<protein>
    <submittedName>
        <fullName evidence="2">Uncharacterized protein</fullName>
    </submittedName>
</protein>
<evidence type="ECO:0000313" key="3">
    <source>
        <dbReference type="Proteomes" id="UP000444721"/>
    </source>
</evidence>
<dbReference type="VEuPathDB" id="AmoebaDB:NfTy_077530"/>
<accession>A0A6A5BCB3</accession>
<gene>
    <name evidence="2" type="ORF">FDP41_006201</name>
</gene>
<name>A0A6A5BCB3_NAEFO</name>
<dbReference type="AlphaFoldDB" id="A0A6A5BCB3"/>
<evidence type="ECO:0000313" key="2">
    <source>
        <dbReference type="EMBL" id="KAF0974727.1"/>
    </source>
</evidence>
<dbReference type="EMBL" id="VFQX01000051">
    <property type="protein sequence ID" value="KAF0974727.1"/>
    <property type="molecule type" value="Genomic_DNA"/>
</dbReference>
<dbReference type="Proteomes" id="UP000444721">
    <property type="component" value="Unassembled WGS sequence"/>
</dbReference>
<keyword evidence="3" id="KW-1185">Reference proteome</keyword>
<comment type="caution">
    <text evidence="2">The sequence shown here is derived from an EMBL/GenBank/DDBJ whole genome shotgun (WGS) entry which is preliminary data.</text>
</comment>
<keyword evidence="1" id="KW-1133">Transmembrane helix</keyword>
<feature type="transmembrane region" description="Helical" evidence="1">
    <location>
        <begin position="65"/>
        <end position="87"/>
    </location>
</feature>
<dbReference type="VEuPathDB" id="AmoebaDB:FDP41_006201"/>
<dbReference type="VEuPathDB" id="AmoebaDB:NF0021260"/>
<dbReference type="GeneID" id="68113419"/>
<reference evidence="2 3" key="1">
    <citation type="journal article" date="2019" name="Sci. Rep.">
        <title>Nanopore sequencing improves the draft genome of the human pathogenic amoeba Naegleria fowleri.</title>
        <authorList>
            <person name="Liechti N."/>
            <person name="Schurch N."/>
            <person name="Bruggmann R."/>
            <person name="Wittwer M."/>
        </authorList>
    </citation>
    <scope>NUCLEOTIDE SEQUENCE [LARGE SCALE GENOMIC DNA]</scope>
    <source>
        <strain evidence="2 3">ATCC 30894</strain>
    </source>
</reference>
<evidence type="ECO:0000256" key="1">
    <source>
        <dbReference type="SAM" id="Phobius"/>
    </source>
</evidence>
<organism evidence="2 3">
    <name type="scientific">Naegleria fowleri</name>
    <name type="common">Brain eating amoeba</name>
    <dbReference type="NCBI Taxonomy" id="5763"/>
    <lineage>
        <taxon>Eukaryota</taxon>
        <taxon>Discoba</taxon>
        <taxon>Heterolobosea</taxon>
        <taxon>Tetramitia</taxon>
        <taxon>Eutetramitia</taxon>
        <taxon>Vahlkampfiidae</taxon>
        <taxon>Naegleria</taxon>
    </lineage>
</organism>
<sequence>MSTESIRQFIQSQIDEMNQSSNKCTLRLAGTICIVVVPAFLCLLFGLLSIVMTYSDSEWGYWKKWPFIGISIGMFVCTCTMLVVALLDRRRFLRQPKEKELKEKENYNNHHYAVSVTTNLPPQPLLNQPHPMVCEPIQPNAPPYMQSHWQDK</sequence>
<dbReference type="RefSeq" id="XP_044559440.1">
    <property type="nucleotide sequence ID" value="XM_044709811.1"/>
</dbReference>